<keyword evidence="2" id="KW-1185">Reference proteome</keyword>
<comment type="caution">
    <text evidence="1">The sequence shown here is derived from an EMBL/GenBank/DDBJ whole genome shotgun (WGS) entry which is preliminary data.</text>
</comment>
<organism evidence="1 2">
    <name type="scientific">Stentor coeruleus</name>
    <dbReference type="NCBI Taxonomy" id="5963"/>
    <lineage>
        <taxon>Eukaryota</taxon>
        <taxon>Sar</taxon>
        <taxon>Alveolata</taxon>
        <taxon>Ciliophora</taxon>
        <taxon>Postciliodesmatophora</taxon>
        <taxon>Heterotrichea</taxon>
        <taxon>Heterotrichida</taxon>
        <taxon>Stentoridae</taxon>
        <taxon>Stentor</taxon>
    </lineage>
</organism>
<name>A0A1R2CMI6_9CILI</name>
<evidence type="ECO:0000313" key="1">
    <source>
        <dbReference type="EMBL" id="OMJ90227.1"/>
    </source>
</evidence>
<evidence type="ECO:0000313" key="2">
    <source>
        <dbReference type="Proteomes" id="UP000187209"/>
    </source>
</evidence>
<protein>
    <submittedName>
        <fullName evidence="1">Uncharacterized protein</fullName>
    </submittedName>
</protein>
<reference evidence="1 2" key="1">
    <citation type="submission" date="2016-11" db="EMBL/GenBank/DDBJ databases">
        <title>The macronuclear genome of Stentor coeruleus: a giant cell with tiny introns.</title>
        <authorList>
            <person name="Slabodnick M."/>
            <person name="Ruby J.G."/>
            <person name="Reiff S.B."/>
            <person name="Swart E.C."/>
            <person name="Gosai S."/>
            <person name="Prabakaran S."/>
            <person name="Witkowska E."/>
            <person name="Larue G.E."/>
            <person name="Fisher S."/>
            <person name="Freeman R.M."/>
            <person name="Gunawardena J."/>
            <person name="Chu W."/>
            <person name="Stover N.A."/>
            <person name="Gregory B.D."/>
            <person name="Nowacki M."/>
            <person name="Derisi J."/>
            <person name="Roy S.W."/>
            <person name="Marshall W.F."/>
            <person name="Sood P."/>
        </authorList>
    </citation>
    <scope>NUCLEOTIDE SEQUENCE [LARGE SCALE GENOMIC DNA]</scope>
    <source>
        <strain evidence="1">WM001</strain>
    </source>
</reference>
<gene>
    <name evidence="1" type="ORF">SteCoe_7425</name>
</gene>
<sequence>MSIVRSSACNSPGTGSIKSLSKYLQESVPFYDSKSFLPFINERDSTGKLLSSHNNRSSSQINLMENRVRKITPIQKPDKRSLAFLTSKEKTSARVSKKSNDFTPVGLYNPTSIYEVQSKKNLPIYKSARFLGVKNQKRASSIDDIDINELCKKNWKKVPSVNIDKQLLRPMFREKSDISEKLMIPRVDLPDYLKKLKGLYHIGEFGKTEIFPLKKETIEMSKALKDRLTQHIFHLRNINSYPKEFGVRNDCLTNFIERDNN</sequence>
<proteinExistence type="predicted"/>
<dbReference type="Proteomes" id="UP000187209">
    <property type="component" value="Unassembled WGS sequence"/>
</dbReference>
<dbReference type="AlphaFoldDB" id="A0A1R2CMI6"/>
<dbReference type="OrthoDB" id="323639at2759"/>
<accession>A0A1R2CMI6</accession>
<dbReference type="EMBL" id="MPUH01000107">
    <property type="protein sequence ID" value="OMJ90227.1"/>
    <property type="molecule type" value="Genomic_DNA"/>
</dbReference>